<dbReference type="Proteomes" id="UP001310248">
    <property type="component" value="Unassembled WGS sequence"/>
</dbReference>
<dbReference type="EMBL" id="JAYDYW010000006">
    <property type="protein sequence ID" value="MEE1673706.1"/>
    <property type="molecule type" value="Genomic_DNA"/>
</dbReference>
<keyword evidence="1" id="KW-0812">Transmembrane</keyword>
<sequence length="161" mass="18618">MGNSGITCFKTGWPALLDVDLWVKWFDIFASLATTIAVFAAIFAAYIGYQQLISNVKETRNATACNIYQQYLALCMANPNFSNGMAKPESRNKEYTQYCWFISSMLYSFEKILETQKGDPQWVKTIESQLMMHKEHLMSSDTVKDEQWEKELDNIIKKVIR</sequence>
<gene>
    <name evidence="2" type="ORF">SNR37_003133</name>
</gene>
<reference evidence="3" key="1">
    <citation type="submission" date="2023-07" db="EMBL/GenBank/DDBJ databases">
        <title>Draft genome sequence of Agarivorans aestuarii strain ZMCS4, a CAZymes producing bacteria isolated from the marine brown algae Clodostephus spongiosus.</title>
        <authorList>
            <person name="Lorente B."/>
            <person name="Cabral C."/>
            <person name="Frias J."/>
            <person name="Faria J."/>
            <person name="Toubarro D."/>
        </authorList>
    </citation>
    <scope>NUCLEOTIDE SEQUENCE [LARGE SCALE GENOMIC DNA]</scope>
    <source>
        <strain evidence="3">ZMCS4</strain>
    </source>
</reference>
<evidence type="ECO:0000313" key="2">
    <source>
        <dbReference type="EMBL" id="MEE1673706.1"/>
    </source>
</evidence>
<name>A0ABU7G3A2_9ALTE</name>
<proteinExistence type="predicted"/>
<comment type="caution">
    <text evidence="2">The sequence shown here is derived from an EMBL/GenBank/DDBJ whole genome shotgun (WGS) entry which is preliminary data.</text>
</comment>
<evidence type="ECO:0000256" key="1">
    <source>
        <dbReference type="SAM" id="Phobius"/>
    </source>
</evidence>
<dbReference type="RefSeq" id="WP_329774955.1">
    <property type="nucleotide sequence ID" value="NZ_JAYDYW010000006.1"/>
</dbReference>
<keyword evidence="3" id="KW-1185">Reference proteome</keyword>
<keyword evidence="1" id="KW-1133">Transmembrane helix</keyword>
<organism evidence="2 3">
    <name type="scientific">Agarivorans aestuarii</name>
    <dbReference type="NCBI Taxonomy" id="1563703"/>
    <lineage>
        <taxon>Bacteria</taxon>
        <taxon>Pseudomonadati</taxon>
        <taxon>Pseudomonadota</taxon>
        <taxon>Gammaproteobacteria</taxon>
        <taxon>Alteromonadales</taxon>
        <taxon>Alteromonadaceae</taxon>
        <taxon>Agarivorans</taxon>
    </lineage>
</organism>
<protein>
    <submittedName>
        <fullName evidence="2">Uncharacterized protein</fullName>
    </submittedName>
</protein>
<evidence type="ECO:0000313" key="3">
    <source>
        <dbReference type="Proteomes" id="UP001310248"/>
    </source>
</evidence>
<keyword evidence="1" id="KW-0472">Membrane</keyword>
<accession>A0ABU7G3A2</accession>
<feature type="transmembrane region" description="Helical" evidence="1">
    <location>
        <begin position="28"/>
        <end position="49"/>
    </location>
</feature>